<evidence type="ECO:0000256" key="2">
    <source>
        <dbReference type="ARBA" id="ARBA00012137"/>
    </source>
</evidence>
<dbReference type="CDD" id="cd02023">
    <property type="entry name" value="UMPK"/>
    <property type="match status" value="1"/>
</dbReference>
<dbReference type="Gene3D" id="3.40.50.300">
    <property type="entry name" value="P-loop containing nucleotide triphosphate hydrolases"/>
    <property type="match status" value="1"/>
</dbReference>
<dbReference type="GO" id="GO:0005524">
    <property type="term" value="F:ATP binding"/>
    <property type="evidence" value="ECO:0007669"/>
    <property type="project" value="InterPro"/>
</dbReference>
<name>A0A7V5NXM9_9PROT</name>
<dbReference type="SUPFAM" id="SSF52540">
    <property type="entry name" value="P-loop containing nucleoside triphosphate hydrolases"/>
    <property type="match status" value="1"/>
</dbReference>
<comment type="pathway">
    <text evidence="1">Pyrimidine metabolism; UMP biosynthesis via salvage pathway; UMP from uridine: step 1/1.</text>
</comment>
<dbReference type="EC" id="2.7.1.48" evidence="2"/>
<organism evidence="7">
    <name type="scientific">Hellea balneolensis</name>
    <dbReference type="NCBI Taxonomy" id="287478"/>
    <lineage>
        <taxon>Bacteria</taxon>
        <taxon>Pseudomonadati</taxon>
        <taxon>Pseudomonadota</taxon>
        <taxon>Alphaproteobacteria</taxon>
        <taxon>Maricaulales</taxon>
        <taxon>Robiginitomaculaceae</taxon>
        <taxon>Hellea</taxon>
    </lineage>
</organism>
<gene>
    <name evidence="7" type="ORF">ENK01_04450</name>
</gene>
<proteinExistence type="predicted"/>
<dbReference type="UniPathway" id="UPA00574">
    <property type="reaction ID" value="UER00637"/>
</dbReference>
<dbReference type="AlphaFoldDB" id="A0A7V5NXM9"/>
<dbReference type="Proteomes" id="UP000885806">
    <property type="component" value="Unassembled WGS sequence"/>
</dbReference>
<dbReference type="GO" id="GO:0044206">
    <property type="term" value="P:UMP salvage"/>
    <property type="evidence" value="ECO:0007669"/>
    <property type="project" value="UniProtKB-UniPathway"/>
</dbReference>
<accession>A0A7V5NXM9</accession>
<evidence type="ECO:0000259" key="6">
    <source>
        <dbReference type="Pfam" id="PF00485"/>
    </source>
</evidence>
<evidence type="ECO:0000313" key="7">
    <source>
        <dbReference type="EMBL" id="HHI89186.1"/>
    </source>
</evidence>
<dbReference type="EMBL" id="DROP01000297">
    <property type="protein sequence ID" value="HHI89186.1"/>
    <property type="molecule type" value="Genomic_DNA"/>
</dbReference>
<comment type="caution">
    <text evidence="7">The sequence shown here is derived from an EMBL/GenBank/DDBJ whole genome shotgun (WGS) entry which is preliminary data.</text>
</comment>
<feature type="non-terminal residue" evidence="7">
    <location>
        <position position="1"/>
    </location>
</feature>
<protein>
    <recommendedName>
        <fullName evidence="2">uridine/cytidine kinase</fullName>
        <ecNumber evidence="2">2.7.1.48</ecNumber>
    </recommendedName>
</protein>
<dbReference type="InterPro" id="IPR000764">
    <property type="entry name" value="Uridine_kinase-like"/>
</dbReference>
<dbReference type="InterPro" id="IPR027417">
    <property type="entry name" value="P-loop_NTPase"/>
</dbReference>
<sequence length="180" mass="20464">GEDTAVILRQDNYYLDLGGVNPGDPLPNFDHPSAFDWDLFQAHLQHLSNGHTINVPHYDFATHRRTQRTTRLEPRPIILVEGILILGQAGLLPAFDYKFFIECDSDTRLERRLKRDVAERGRTRQSVITQFTTQVAPMHDAFVEPSKANADVVITQDQCSLETIRETGPVIQTCRLLLAR</sequence>
<reference evidence="7" key="1">
    <citation type="journal article" date="2020" name="mSystems">
        <title>Genome- and Community-Level Interaction Insights into Carbon Utilization and Element Cycling Functions of Hydrothermarchaeota in Hydrothermal Sediment.</title>
        <authorList>
            <person name="Zhou Z."/>
            <person name="Liu Y."/>
            <person name="Xu W."/>
            <person name="Pan J."/>
            <person name="Luo Z.H."/>
            <person name="Li M."/>
        </authorList>
    </citation>
    <scope>NUCLEOTIDE SEQUENCE [LARGE SCALE GENOMIC DNA]</scope>
    <source>
        <strain evidence="7">HyVt-538</strain>
    </source>
</reference>
<feature type="domain" description="Phosphoribulokinase/uridine kinase" evidence="6">
    <location>
        <begin position="28"/>
        <end position="156"/>
    </location>
</feature>
<evidence type="ECO:0000256" key="1">
    <source>
        <dbReference type="ARBA" id="ARBA00004690"/>
    </source>
</evidence>
<dbReference type="GO" id="GO:0004849">
    <property type="term" value="F:uridine kinase activity"/>
    <property type="evidence" value="ECO:0007669"/>
    <property type="project" value="UniProtKB-EC"/>
</dbReference>
<keyword evidence="4" id="KW-0547">Nucleotide-binding</keyword>
<evidence type="ECO:0000256" key="3">
    <source>
        <dbReference type="ARBA" id="ARBA00022679"/>
    </source>
</evidence>
<keyword evidence="3" id="KW-0808">Transferase</keyword>
<dbReference type="PANTHER" id="PTHR10285">
    <property type="entry name" value="URIDINE KINASE"/>
    <property type="match status" value="1"/>
</dbReference>
<evidence type="ECO:0000256" key="5">
    <source>
        <dbReference type="ARBA" id="ARBA00022777"/>
    </source>
</evidence>
<keyword evidence="5 7" id="KW-0418">Kinase</keyword>
<dbReference type="InterPro" id="IPR006083">
    <property type="entry name" value="PRK/URK"/>
</dbReference>
<dbReference type="PRINTS" id="PR00988">
    <property type="entry name" value="URIDINKINASE"/>
</dbReference>
<dbReference type="Pfam" id="PF00485">
    <property type="entry name" value="PRK"/>
    <property type="match status" value="1"/>
</dbReference>
<evidence type="ECO:0000256" key="4">
    <source>
        <dbReference type="ARBA" id="ARBA00022741"/>
    </source>
</evidence>